<evidence type="ECO:0000313" key="3">
    <source>
        <dbReference type="Proteomes" id="UP000034531"/>
    </source>
</evidence>
<organism evidence="2 3">
    <name type="scientific">Candidatus Curtissbacteria bacterium GW2011_GWA1_40_16</name>
    <dbReference type="NCBI Taxonomy" id="1618405"/>
    <lineage>
        <taxon>Bacteria</taxon>
        <taxon>Candidatus Curtissiibacteriota</taxon>
    </lineage>
</organism>
<keyword evidence="1" id="KW-1133">Transmembrane helix</keyword>
<sequence>MKNTLAKNIYLYLFILLTVSLLLLPVITTFDHLLTRSLNSIGNNNFIQQYIIPHEAKIIAVILKPLGFEVMPTPNGIYVNQVLVTIWWSCVGWQSLILTLLSFWPGFKAGNFTKSSIMETIILGILSFFFLTVVRLVSVAVVGAYFGTNIALMYHDYFAATLLTFIWLFGFWWFSYKFILEEK</sequence>
<feature type="transmembrane region" description="Helical" evidence="1">
    <location>
        <begin position="78"/>
        <end position="101"/>
    </location>
</feature>
<keyword evidence="1" id="KW-0812">Transmembrane</keyword>
<feature type="transmembrane region" description="Helical" evidence="1">
    <location>
        <begin position="157"/>
        <end position="176"/>
    </location>
</feature>
<protein>
    <recommendedName>
        <fullName evidence="4">Exosortase EpsH-related protein</fullName>
    </recommendedName>
</protein>
<dbReference type="Proteomes" id="UP000034531">
    <property type="component" value="Unassembled WGS sequence"/>
</dbReference>
<reference evidence="2 3" key="1">
    <citation type="journal article" date="2015" name="Nature">
        <title>rRNA introns, odd ribosomes, and small enigmatic genomes across a large radiation of phyla.</title>
        <authorList>
            <person name="Brown C.T."/>
            <person name="Hug L.A."/>
            <person name="Thomas B.C."/>
            <person name="Sharon I."/>
            <person name="Castelle C.J."/>
            <person name="Singh A."/>
            <person name="Wilkins M.J."/>
            <person name="Williams K.H."/>
            <person name="Banfield J.F."/>
        </authorList>
    </citation>
    <scope>NUCLEOTIDE SEQUENCE [LARGE SCALE GENOMIC DNA]</scope>
</reference>
<evidence type="ECO:0008006" key="4">
    <source>
        <dbReference type="Google" id="ProtNLM"/>
    </source>
</evidence>
<accession>A0A0G0RL95</accession>
<feature type="transmembrane region" description="Helical" evidence="1">
    <location>
        <begin position="9"/>
        <end position="30"/>
    </location>
</feature>
<feature type="transmembrane region" description="Helical" evidence="1">
    <location>
        <begin position="121"/>
        <end position="145"/>
    </location>
</feature>
<dbReference type="AlphaFoldDB" id="A0A0G0RL95"/>
<gene>
    <name evidence="2" type="ORF">UT84_C0009G0018</name>
</gene>
<name>A0A0G0RL95_9BACT</name>
<dbReference type="EMBL" id="LBYI01000009">
    <property type="protein sequence ID" value="KKR50631.1"/>
    <property type="molecule type" value="Genomic_DNA"/>
</dbReference>
<proteinExistence type="predicted"/>
<evidence type="ECO:0000313" key="2">
    <source>
        <dbReference type="EMBL" id="KKR50631.1"/>
    </source>
</evidence>
<comment type="caution">
    <text evidence="2">The sequence shown here is derived from an EMBL/GenBank/DDBJ whole genome shotgun (WGS) entry which is preliminary data.</text>
</comment>
<evidence type="ECO:0000256" key="1">
    <source>
        <dbReference type="SAM" id="Phobius"/>
    </source>
</evidence>
<keyword evidence="1" id="KW-0472">Membrane</keyword>